<keyword evidence="2" id="KW-1185">Reference proteome</keyword>
<evidence type="ECO:0000313" key="1">
    <source>
        <dbReference type="EMBL" id="RXI07156.1"/>
    </source>
</evidence>
<comment type="caution">
    <text evidence="1">The sequence shown here is derived from an EMBL/GenBank/DDBJ whole genome shotgun (WGS) entry which is preliminary data.</text>
</comment>
<dbReference type="AlphaFoldDB" id="A0A498KIB4"/>
<gene>
    <name evidence="1" type="ORF">DVH24_026292</name>
</gene>
<accession>A0A498KIB4</accession>
<dbReference type="Proteomes" id="UP000290289">
    <property type="component" value="Chromosome 2"/>
</dbReference>
<protein>
    <submittedName>
        <fullName evidence="1">Uncharacterized protein</fullName>
    </submittedName>
</protein>
<evidence type="ECO:0000313" key="2">
    <source>
        <dbReference type="Proteomes" id="UP000290289"/>
    </source>
</evidence>
<organism evidence="1 2">
    <name type="scientific">Malus domestica</name>
    <name type="common">Apple</name>
    <name type="synonym">Pyrus malus</name>
    <dbReference type="NCBI Taxonomy" id="3750"/>
    <lineage>
        <taxon>Eukaryota</taxon>
        <taxon>Viridiplantae</taxon>
        <taxon>Streptophyta</taxon>
        <taxon>Embryophyta</taxon>
        <taxon>Tracheophyta</taxon>
        <taxon>Spermatophyta</taxon>
        <taxon>Magnoliopsida</taxon>
        <taxon>eudicotyledons</taxon>
        <taxon>Gunneridae</taxon>
        <taxon>Pentapetalae</taxon>
        <taxon>rosids</taxon>
        <taxon>fabids</taxon>
        <taxon>Rosales</taxon>
        <taxon>Rosaceae</taxon>
        <taxon>Amygdaloideae</taxon>
        <taxon>Maleae</taxon>
        <taxon>Malus</taxon>
    </lineage>
</organism>
<name>A0A498KIB4_MALDO</name>
<reference evidence="1 2" key="1">
    <citation type="submission" date="2018-10" db="EMBL/GenBank/DDBJ databases">
        <title>A high-quality apple genome assembly.</title>
        <authorList>
            <person name="Hu J."/>
        </authorList>
    </citation>
    <scope>NUCLEOTIDE SEQUENCE [LARGE SCALE GENOMIC DNA]</scope>
    <source>
        <strain evidence="2">cv. HFTH1</strain>
        <tissue evidence="1">Young leaf</tissue>
    </source>
</reference>
<dbReference type="EMBL" id="RDQH01000328">
    <property type="protein sequence ID" value="RXI07156.1"/>
    <property type="molecule type" value="Genomic_DNA"/>
</dbReference>
<sequence length="175" mass="19069">MDYVGIKFMHIHGQQSSTNPSNLQNSKTIVTKPRTGGCAGQRLFDGQSDDGTATSFDIAPPRVGESMIGLLSFTPALKNHGPIIFPNYLSKRQLVPLEDGLLSKDHVFRNLVMMMCCTCCVSTRNEKSLPITYPKVIIVGPVDSAVNREIMAASYSAQPASPTNLEPPMVRVCNK</sequence>
<proteinExistence type="predicted"/>